<dbReference type="InterPro" id="IPR029787">
    <property type="entry name" value="Nucleotide_cyclase"/>
</dbReference>
<keyword evidence="3" id="KW-1185">Reference proteome</keyword>
<dbReference type="InterPro" id="IPR011990">
    <property type="entry name" value="TPR-like_helical_dom_sf"/>
</dbReference>
<dbReference type="PANTHER" id="PTHR43081">
    <property type="entry name" value="ADENYLATE CYCLASE, TERMINAL-DIFFERENTIATION SPECIFIC-RELATED"/>
    <property type="match status" value="1"/>
</dbReference>
<dbReference type="Proteomes" id="UP000436822">
    <property type="component" value="Unassembled WGS sequence"/>
</dbReference>
<dbReference type="EMBL" id="BLJE01000007">
    <property type="protein sequence ID" value="GFE66954.1"/>
    <property type="molecule type" value="Genomic_DNA"/>
</dbReference>
<dbReference type="OrthoDB" id="54411at2"/>
<dbReference type="Pfam" id="PF00211">
    <property type="entry name" value="Guanylate_cyc"/>
    <property type="match status" value="1"/>
</dbReference>
<dbReference type="CDD" id="cd07302">
    <property type="entry name" value="CHD"/>
    <property type="match status" value="1"/>
</dbReference>
<dbReference type="GO" id="GO:0035556">
    <property type="term" value="P:intracellular signal transduction"/>
    <property type="evidence" value="ECO:0007669"/>
    <property type="project" value="InterPro"/>
</dbReference>
<dbReference type="Gene3D" id="1.25.40.10">
    <property type="entry name" value="Tetratricopeptide repeat domain"/>
    <property type="match status" value="1"/>
</dbReference>
<dbReference type="SUPFAM" id="SSF55073">
    <property type="entry name" value="Nucleotide cyclase"/>
    <property type="match status" value="1"/>
</dbReference>
<dbReference type="InterPro" id="IPR050697">
    <property type="entry name" value="Adenylyl/Guanylyl_Cyclase_3/4"/>
</dbReference>
<dbReference type="Gene3D" id="3.30.70.1230">
    <property type="entry name" value="Nucleotide cyclase"/>
    <property type="match status" value="1"/>
</dbReference>
<gene>
    <name evidence="2" type="ORF">KIN_40280</name>
</gene>
<dbReference type="SUPFAM" id="SSF48452">
    <property type="entry name" value="TPR-like"/>
    <property type="match status" value="1"/>
</dbReference>
<feature type="domain" description="Guanylate cyclase" evidence="1">
    <location>
        <begin position="69"/>
        <end position="97"/>
    </location>
</feature>
<name>A0A6N6JLF9_9RHOB</name>
<dbReference type="PROSITE" id="PS50125">
    <property type="entry name" value="GUANYLATE_CYCLASE_2"/>
    <property type="match status" value="1"/>
</dbReference>
<sequence>MMDENHQTALEALRDARDSVIEPCISSGGGEIVKRLGDGWLAAFDAGEEACASALEIQKQLTFDGAPALRIGIHEGTVSFVDEDVFGSGVNIASRLEALAKPGGIAISDVVFANLPKDLQVSFENAGARLLKNIAEPVKVWAFGGIPPTGGSSEPISVLLENFVERSSSSKMAPDILDAVAIELEKYRWLKVQRTDDDAAASKYYLRGTLRRSGERVRVTVDLSARHDGRRLWSERFDRVVIDEFELVDELGMMLARRISAEIDTYEKMRAEMRPPEQLNAAELSARANDLMSSGLPDAFDEADAMLTRAVALEPRNTSAYIQKSFVGYRKAMSGAWPVHPTLAAALQPAMEVVRIDPKMPGGYVMLASVYGMMGKTEAAFESAAQVERLNPNAWGAPHGKSIACTFASPDWAQTHDPDGLQLLSTAERTLELAESSKFRSGHLFFLGIGQLLHNAENLQPAVSTLERSAGAAGATWWPSLFLALVELRRGKRPLAQQHIAAAHTLFPAFSMSVIADIFERSRIWPLWRLELAQLSNLDLST</sequence>
<proteinExistence type="predicted"/>
<dbReference type="GO" id="GO:0004016">
    <property type="term" value="F:adenylate cyclase activity"/>
    <property type="evidence" value="ECO:0007669"/>
    <property type="project" value="UniProtKB-ARBA"/>
</dbReference>
<evidence type="ECO:0000259" key="1">
    <source>
        <dbReference type="PROSITE" id="PS50125"/>
    </source>
</evidence>
<dbReference type="AlphaFoldDB" id="A0A6N6JLF9"/>
<accession>A0A6N6JLF9</accession>
<protein>
    <recommendedName>
        <fullName evidence="1">Guanylate cyclase domain-containing protein</fullName>
    </recommendedName>
</protein>
<evidence type="ECO:0000313" key="2">
    <source>
        <dbReference type="EMBL" id="GFE66954.1"/>
    </source>
</evidence>
<evidence type="ECO:0000313" key="3">
    <source>
        <dbReference type="Proteomes" id="UP000436822"/>
    </source>
</evidence>
<comment type="caution">
    <text evidence="2">The sequence shown here is derived from an EMBL/GenBank/DDBJ whole genome shotgun (WGS) entry which is preliminary data.</text>
</comment>
<dbReference type="InterPro" id="IPR001054">
    <property type="entry name" value="A/G_cyclase"/>
</dbReference>
<dbReference type="PANTHER" id="PTHR43081:SF19">
    <property type="entry name" value="PH-SENSITIVE ADENYLATE CYCLASE RV1264"/>
    <property type="match status" value="1"/>
</dbReference>
<dbReference type="GO" id="GO:0006171">
    <property type="term" value="P:cAMP biosynthetic process"/>
    <property type="evidence" value="ECO:0007669"/>
    <property type="project" value="TreeGrafter"/>
</dbReference>
<organism evidence="2 3">
    <name type="scientific">Litoreibacter roseus</name>
    <dbReference type="NCBI Taxonomy" id="2601869"/>
    <lineage>
        <taxon>Bacteria</taxon>
        <taxon>Pseudomonadati</taxon>
        <taxon>Pseudomonadota</taxon>
        <taxon>Alphaproteobacteria</taxon>
        <taxon>Rhodobacterales</taxon>
        <taxon>Roseobacteraceae</taxon>
        <taxon>Litoreibacter</taxon>
    </lineage>
</organism>
<reference evidence="2 3" key="1">
    <citation type="submission" date="2019-12" db="EMBL/GenBank/DDBJ databases">
        <title>Litoreibacter badius sp. nov., a novel bacteriochlorophyll a-containing bacterium in the genus Litoreibacter.</title>
        <authorList>
            <person name="Kanamuro M."/>
            <person name="Takabe Y."/>
            <person name="Mori K."/>
            <person name="Takaichi S."/>
            <person name="Hanada S."/>
        </authorList>
    </citation>
    <scope>NUCLEOTIDE SEQUENCE [LARGE SCALE GENOMIC DNA]</scope>
    <source>
        <strain evidence="2 3">K6</strain>
    </source>
</reference>